<dbReference type="EMBL" id="MN803438">
    <property type="protein sequence ID" value="QHR78453.1"/>
    <property type="molecule type" value="Genomic_DNA"/>
</dbReference>
<dbReference type="GeneID" id="65103321"/>
<keyword evidence="2" id="KW-1185">Reference proteome</keyword>
<evidence type="ECO:0000313" key="1">
    <source>
        <dbReference type="EMBL" id="QHR78453.1"/>
    </source>
</evidence>
<protein>
    <submittedName>
        <fullName evidence="1">Phosphotransferase</fullName>
    </submittedName>
</protein>
<dbReference type="Gene3D" id="1.10.510.10">
    <property type="entry name" value="Transferase(Phosphotransferase) domain 1"/>
    <property type="match status" value="1"/>
</dbReference>
<dbReference type="GO" id="GO:0016740">
    <property type="term" value="F:transferase activity"/>
    <property type="evidence" value="ECO:0007669"/>
    <property type="project" value="UniProtKB-KW"/>
</dbReference>
<name>A0A6B9XMF5_9VIRU</name>
<reference evidence="1" key="1">
    <citation type="journal article" date="2020" name="Arch. Virol.">
        <title>Complete genome sequence and analysis of a novel lymphocystivirus detected in whitemouth croaker (Micropogonias furnieri): lymphocystis disease virus 4.</title>
        <authorList>
            <person name="Doszpoly A."/>
            <person name="Kajan G.L."/>
            <person name="Puentes R."/>
            <person name="Perretta A."/>
        </authorList>
    </citation>
    <scope>NUCLEOTIDE SEQUENCE</scope>
    <source>
        <strain evidence="1">LCDV-WC</strain>
    </source>
</reference>
<keyword evidence="1" id="KW-0808">Transferase</keyword>
<organism evidence="1 2">
    <name type="scientific">Lymphocystis disease virus 4</name>
    <dbReference type="NCBI Taxonomy" id="2704413"/>
    <lineage>
        <taxon>Viruses</taxon>
        <taxon>Varidnaviria</taxon>
        <taxon>Bamfordvirae</taxon>
        <taxon>Nucleocytoviricota</taxon>
        <taxon>Megaviricetes</taxon>
        <taxon>Pimascovirales</taxon>
        <taxon>Pimascovirales incertae sedis</taxon>
        <taxon>Iridoviridae</taxon>
        <taxon>Alphairidovirinae</taxon>
        <taxon>Lymphocystivirus</taxon>
        <taxon>Lymphocystivirus micropogonias1</taxon>
    </lineage>
</organism>
<dbReference type="Proteomes" id="UP000678193">
    <property type="component" value="Segment"/>
</dbReference>
<dbReference type="SUPFAM" id="SSF56112">
    <property type="entry name" value="Protein kinase-like (PK-like)"/>
    <property type="match status" value="1"/>
</dbReference>
<proteinExistence type="predicted"/>
<dbReference type="RefSeq" id="YP_010087988.1">
    <property type="nucleotide sequence ID" value="NC_055603.1"/>
</dbReference>
<evidence type="ECO:0000313" key="2">
    <source>
        <dbReference type="Proteomes" id="UP000678193"/>
    </source>
</evidence>
<dbReference type="InterPro" id="IPR011009">
    <property type="entry name" value="Kinase-like_dom_sf"/>
</dbReference>
<sequence>MEQVFFFPSNKEGKYAYIAECIWQGLPAIFKASKHVDYSVECDLTALIRLKLTNCIHFCKPLARATYGKLEGIVLEKINGVLLEDMIDYKTFNVLHFISTFEQAFMAVITMHRNYITHNDLHLRNLISSPCKTPYFIYSFGGTELFCIETFGVKTTILDFGLSSVKYADSSLSDDGLTYLGYTLNGDLDLRNDLIQLCWNVVRRLDIYLINEKSVQKKFLIFEYIKFARYVLAGLPIPVDKKEFEDHYYPCFNKLIKQTIPTKCLNQYSEDDLVEIAQMCKTLISKPFTYKNYTAIEITELWVDLIKNINSDQPLEKVKSVLEGEIYDPEFTEICRKIGLLAASIAAKCYEIIYERRKEYYINLDWKDGTDLILHLPVRDFYKEPRLNDPVTIQDFLNKTVTHTVFDQSLLTTVYDFRRVLKAIDSYKQLVDYIRYKTMDQAKKIILNENTRGLLYYKHKTVQF</sequence>
<accession>A0A6B9XMF5</accession>
<dbReference type="KEGG" id="vg:65103321"/>